<dbReference type="PANTHER" id="PTHR11941:SF54">
    <property type="entry name" value="ENOYL-COA HYDRATASE, MITOCHONDRIAL"/>
    <property type="match status" value="1"/>
</dbReference>
<feature type="non-terminal residue" evidence="2">
    <location>
        <position position="89"/>
    </location>
</feature>
<dbReference type="CDD" id="cd06558">
    <property type="entry name" value="crotonase-like"/>
    <property type="match status" value="1"/>
</dbReference>
<dbReference type="Pfam" id="PF00378">
    <property type="entry name" value="ECH_1"/>
    <property type="match status" value="1"/>
</dbReference>
<protein>
    <submittedName>
        <fullName evidence="2">Enoyl-CoA hydratase/isomerase family protein</fullName>
    </submittedName>
</protein>
<dbReference type="AlphaFoldDB" id="A0AAW5N312"/>
<feature type="non-terminal residue" evidence="2">
    <location>
        <position position="1"/>
    </location>
</feature>
<organism evidence="2 3">
    <name type="scientific">Escherichia marmotae</name>
    <dbReference type="NCBI Taxonomy" id="1499973"/>
    <lineage>
        <taxon>Bacteria</taxon>
        <taxon>Pseudomonadati</taxon>
        <taxon>Pseudomonadota</taxon>
        <taxon>Gammaproteobacteria</taxon>
        <taxon>Enterobacterales</taxon>
        <taxon>Enterobacteriaceae</taxon>
        <taxon>Escherichia</taxon>
    </lineage>
</organism>
<dbReference type="InterPro" id="IPR001753">
    <property type="entry name" value="Enoyl-CoA_hydra/iso"/>
</dbReference>
<reference evidence="2" key="1">
    <citation type="submission" date="2022-07" db="EMBL/GenBank/DDBJ databases">
        <title>Diversity of ethanolamine utilization by human commensal Escherichia coli.</title>
        <authorList>
            <person name="Jubelin G."/>
        </authorList>
    </citation>
    <scope>NUCLEOTIDE SEQUENCE</scope>
    <source>
        <strain evidence="2">S1</strain>
    </source>
</reference>
<proteinExistence type="inferred from homology"/>
<name>A0AAW5N312_9ESCH</name>
<dbReference type="SUPFAM" id="SSF52096">
    <property type="entry name" value="ClpP/crotonase"/>
    <property type="match status" value="1"/>
</dbReference>
<dbReference type="GO" id="GO:0003824">
    <property type="term" value="F:catalytic activity"/>
    <property type="evidence" value="ECO:0007669"/>
    <property type="project" value="UniProtKB-ARBA"/>
</dbReference>
<evidence type="ECO:0000313" key="3">
    <source>
        <dbReference type="Proteomes" id="UP001206878"/>
    </source>
</evidence>
<dbReference type="GO" id="GO:0006635">
    <property type="term" value="P:fatty acid beta-oxidation"/>
    <property type="evidence" value="ECO:0007669"/>
    <property type="project" value="TreeGrafter"/>
</dbReference>
<accession>A0AAW5N312</accession>
<evidence type="ECO:0000256" key="1">
    <source>
        <dbReference type="ARBA" id="ARBA00005254"/>
    </source>
</evidence>
<evidence type="ECO:0000313" key="2">
    <source>
        <dbReference type="EMBL" id="MCR6678992.1"/>
    </source>
</evidence>
<dbReference type="InterPro" id="IPR029045">
    <property type="entry name" value="ClpP/crotonase-like_dom_sf"/>
</dbReference>
<dbReference type="Gene3D" id="3.90.226.10">
    <property type="entry name" value="2-enoyl-CoA Hydratase, Chain A, domain 1"/>
    <property type="match status" value="1"/>
</dbReference>
<sequence>LSPDVVDGLEKAWADVEGGAKAMIVASPNPALFCAGADIKAFTKMDEAGGRELLDRAHGLFRSWERSRVMTIAAVNGMALGSGCELAMA</sequence>
<dbReference type="EMBL" id="JANPXH010000675">
    <property type="protein sequence ID" value="MCR6678992.1"/>
    <property type="molecule type" value="Genomic_DNA"/>
</dbReference>
<comment type="caution">
    <text evidence="2">The sequence shown here is derived from an EMBL/GenBank/DDBJ whole genome shotgun (WGS) entry which is preliminary data.</text>
</comment>
<dbReference type="Proteomes" id="UP001206878">
    <property type="component" value="Unassembled WGS sequence"/>
</dbReference>
<comment type="similarity">
    <text evidence="1">Belongs to the enoyl-CoA hydratase/isomerase family.</text>
</comment>
<dbReference type="PANTHER" id="PTHR11941">
    <property type="entry name" value="ENOYL-COA HYDRATASE-RELATED"/>
    <property type="match status" value="1"/>
</dbReference>
<gene>
    <name evidence="2" type="ORF">NVV43_26210</name>
</gene>